<dbReference type="InterPro" id="IPR011009">
    <property type="entry name" value="Kinase-like_dom_sf"/>
</dbReference>
<dbReference type="Pfam" id="PF08263">
    <property type="entry name" value="LRRNT_2"/>
    <property type="match status" value="1"/>
</dbReference>
<evidence type="ECO:0000313" key="12">
    <source>
        <dbReference type="EMBL" id="GMI97528.1"/>
    </source>
</evidence>
<evidence type="ECO:0000259" key="10">
    <source>
        <dbReference type="Pfam" id="PF07714"/>
    </source>
</evidence>
<keyword evidence="12" id="KW-0808">Transferase</keyword>
<dbReference type="OrthoDB" id="418615at2759"/>
<evidence type="ECO:0000256" key="9">
    <source>
        <dbReference type="SAM" id="Phobius"/>
    </source>
</evidence>
<keyword evidence="8" id="KW-0325">Glycoprotein</keyword>
<keyword evidence="13" id="KW-1185">Reference proteome</keyword>
<dbReference type="Gene3D" id="3.80.10.10">
    <property type="entry name" value="Ribonuclease Inhibitor"/>
    <property type="match status" value="2"/>
</dbReference>
<keyword evidence="9" id="KW-1133">Transmembrane helix</keyword>
<dbReference type="GO" id="GO:0005524">
    <property type="term" value="F:ATP binding"/>
    <property type="evidence" value="ECO:0007669"/>
    <property type="project" value="UniProtKB-KW"/>
</dbReference>
<evidence type="ECO:0000256" key="6">
    <source>
        <dbReference type="ARBA" id="ARBA00022840"/>
    </source>
</evidence>
<feature type="domain" description="Leucine-rich repeat-containing N-terminal plant-type" evidence="11">
    <location>
        <begin position="29"/>
        <end position="70"/>
    </location>
</feature>
<evidence type="ECO:0000259" key="11">
    <source>
        <dbReference type="Pfam" id="PF08263"/>
    </source>
</evidence>
<evidence type="ECO:0000256" key="3">
    <source>
        <dbReference type="ARBA" id="ARBA00022729"/>
    </source>
</evidence>
<dbReference type="Pfam" id="PF13855">
    <property type="entry name" value="LRR_8"/>
    <property type="match status" value="1"/>
</dbReference>
<evidence type="ECO:0000256" key="1">
    <source>
        <dbReference type="ARBA" id="ARBA00004370"/>
    </source>
</evidence>
<dbReference type="FunFam" id="3.80.10.10:FF:000400">
    <property type="entry name" value="Nuclear pore complex protein NUP107"/>
    <property type="match status" value="1"/>
</dbReference>
<dbReference type="InterPro" id="IPR001245">
    <property type="entry name" value="Ser-Thr/Tyr_kinase_cat_dom"/>
</dbReference>
<dbReference type="PANTHER" id="PTHR48007">
    <property type="entry name" value="LEUCINE-RICH REPEAT RECEPTOR-LIKE PROTEIN KINASE PXC1"/>
    <property type="match status" value="1"/>
</dbReference>
<keyword evidence="3" id="KW-0732">Signal</keyword>
<evidence type="ECO:0000256" key="7">
    <source>
        <dbReference type="ARBA" id="ARBA00023136"/>
    </source>
</evidence>
<dbReference type="PANTHER" id="PTHR48007:SF64">
    <property type="entry name" value="POLLEN RECEPTOR-LIKE KINASE 1"/>
    <property type="match status" value="1"/>
</dbReference>
<feature type="transmembrane region" description="Helical" evidence="9">
    <location>
        <begin position="263"/>
        <end position="288"/>
    </location>
</feature>
<organism evidence="12 13">
    <name type="scientific">Hibiscus trionum</name>
    <name type="common">Flower of an hour</name>
    <dbReference type="NCBI Taxonomy" id="183268"/>
    <lineage>
        <taxon>Eukaryota</taxon>
        <taxon>Viridiplantae</taxon>
        <taxon>Streptophyta</taxon>
        <taxon>Embryophyta</taxon>
        <taxon>Tracheophyta</taxon>
        <taxon>Spermatophyta</taxon>
        <taxon>Magnoliopsida</taxon>
        <taxon>eudicotyledons</taxon>
        <taxon>Gunneridae</taxon>
        <taxon>Pentapetalae</taxon>
        <taxon>rosids</taxon>
        <taxon>malvids</taxon>
        <taxon>Malvales</taxon>
        <taxon>Malvaceae</taxon>
        <taxon>Malvoideae</taxon>
        <taxon>Hibiscus</taxon>
    </lineage>
</organism>
<dbReference type="Pfam" id="PF07714">
    <property type="entry name" value="PK_Tyr_Ser-Thr"/>
    <property type="match status" value="1"/>
</dbReference>
<keyword evidence="12" id="KW-0418">Kinase</keyword>
<gene>
    <name evidence="12" type="ORF">HRI_003422100</name>
</gene>
<dbReference type="InterPro" id="IPR013210">
    <property type="entry name" value="LRR_N_plant-typ"/>
</dbReference>
<keyword evidence="2" id="KW-0433">Leucine-rich repeat</keyword>
<protein>
    <submittedName>
        <fullName evidence="12">Pollen receptor like kinase 1</fullName>
    </submittedName>
</protein>
<dbReference type="AlphaFoldDB" id="A0A9W7ILM9"/>
<keyword evidence="7 9" id="KW-0472">Membrane</keyword>
<keyword evidence="6" id="KW-0067">ATP-binding</keyword>
<dbReference type="SUPFAM" id="SSF56112">
    <property type="entry name" value="Protein kinase-like (PK-like)"/>
    <property type="match status" value="1"/>
</dbReference>
<dbReference type="InterPro" id="IPR001611">
    <property type="entry name" value="Leu-rich_rpt"/>
</dbReference>
<keyword evidence="5" id="KW-0547">Nucleotide-binding</keyword>
<sequence>MAFRRQLQLDIQPLILLLFSMVSISYALSDPEILLKFKSSLTNHTALKSWENSSNPICNGERSNWIGVVCQKGAVLGLKLENIGLSGTIDAITLVALSSLRTLKFMNNNFNGSIPEFNKLTGLRTIFLSYNRFSGDIPGNAFKRMVRLNKLYLSKNRFTGPIPASLATLPRLSDLKLDGNRFSGEIPDFKQEKLHVVDLSNNQLEGPIPSSLSKMNANMFAGNKGVCGAPLKACEATVTIIFPTSTTPADPRENVSPNFMNKISMWIIVIPIVVGVFILLAIVAFVIINQCKKPLPDHKLKAIKVEDRASAASSNETKPAEAAPKLTFVSDDDGDKFDLQDLLNGSAEILGSGCFGSSYRTSLPDGTAMVVKRYKQMNGVGKEDFQEHMRRIGRLRHNNVLTLVAYYYRKDEKLFVCDFVHNCSLAVHLHAHQTLGQPGLDWPTRLKIVKGVAILRIVLSQFREDNRGKRDDTLWLFY</sequence>
<comment type="subcellular location">
    <subcellularLocation>
        <location evidence="1">Membrane</location>
    </subcellularLocation>
</comment>
<dbReference type="FunFam" id="3.30.200.20:FF:000307">
    <property type="entry name" value="pollen receptor-like kinase 1"/>
    <property type="match status" value="1"/>
</dbReference>
<dbReference type="GO" id="GO:0016020">
    <property type="term" value="C:membrane"/>
    <property type="evidence" value="ECO:0007669"/>
    <property type="project" value="UniProtKB-SubCell"/>
</dbReference>
<dbReference type="Gene3D" id="1.10.510.10">
    <property type="entry name" value="Transferase(Phosphotransferase) domain 1"/>
    <property type="match status" value="1"/>
</dbReference>
<keyword evidence="9" id="KW-0812">Transmembrane</keyword>
<dbReference type="Pfam" id="PF00560">
    <property type="entry name" value="LRR_1"/>
    <property type="match status" value="1"/>
</dbReference>
<keyword evidence="12" id="KW-0675">Receptor</keyword>
<evidence type="ECO:0000256" key="5">
    <source>
        <dbReference type="ARBA" id="ARBA00022741"/>
    </source>
</evidence>
<name>A0A9W7ILM9_HIBTR</name>
<evidence type="ECO:0000256" key="4">
    <source>
        <dbReference type="ARBA" id="ARBA00022737"/>
    </source>
</evidence>
<dbReference type="InterPro" id="IPR032675">
    <property type="entry name" value="LRR_dom_sf"/>
</dbReference>
<dbReference type="Proteomes" id="UP001165190">
    <property type="component" value="Unassembled WGS sequence"/>
</dbReference>
<dbReference type="InterPro" id="IPR046959">
    <property type="entry name" value="PRK1-6/SRF4-like"/>
</dbReference>
<keyword evidence="4" id="KW-0677">Repeat</keyword>
<proteinExistence type="predicted"/>
<evidence type="ECO:0000313" key="13">
    <source>
        <dbReference type="Proteomes" id="UP001165190"/>
    </source>
</evidence>
<accession>A0A9W7ILM9</accession>
<evidence type="ECO:0000256" key="2">
    <source>
        <dbReference type="ARBA" id="ARBA00022614"/>
    </source>
</evidence>
<evidence type="ECO:0000256" key="8">
    <source>
        <dbReference type="ARBA" id="ARBA00023180"/>
    </source>
</evidence>
<dbReference type="GO" id="GO:0004672">
    <property type="term" value="F:protein kinase activity"/>
    <property type="evidence" value="ECO:0007669"/>
    <property type="project" value="InterPro"/>
</dbReference>
<comment type="caution">
    <text evidence="12">The sequence shown here is derived from an EMBL/GenBank/DDBJ whole genome shotgun (WGS) entry which is preliminary data.</text>
</comment>
<reference evidence="12" key="1">
    <citation type="submission" date="2023-05" db="EMBL/GenBank/DDBJ databases">
        <title>Genome and transcriptome analyses reveal genes involved in the formation of fine ridges on petal epidermal cells in Hibiscus trionum.</title>
        <authorList>
            <person name="Koshimizu S."/>
            <person name="Masuda S."/>
            <person name="Ishii T."/>
            <person name="Shirasu K."/>
            <person name="Hoshino A."/>
            <person name="Arita M."/>
        </authorList>
    </citation>
    <scope>NUCLEOTIDE SEQUENCE</scope>
    <source>
        <strain evidence="12">Hamamatsu line</strain>
    </source>
</reference>
<feature type="domain" description="Serine-threonine/tyrosine-protein kinase catalytic" evidence="10">
    <location>
        <begin position="348"/>
        <end position="452"/>
    </location>
</feature>
<dbReference type="SUPFAM" id="SSF52058">
    <property type="entry name" value="L domain-like"/>
    <property type="match status" value="1"/>
</dbReference>
<dbReference type="EMBL" id="BSYR01000030">
    <property type="protein sequence ID" value="GMI97528.1"/>
    <property type="molecule type" value="Genomic_DNA"/>
</dbReference>